<dbReference type="KEGG" id="ehx:EMIHUDRAFT_254359"/>
<evidence type="ECO:0000256" key="1">
    <source>
        <dbReference type="SAM" id="MobiDB-lite"/>
    </source>
</evidence>
<keyword evidence="3" id="KW-1185">Reference proteome</keyword>
<dbReference type="PaxDb" id="2903-EOD27005"/>
<feature type="region of interest" description="Disordered" evidence="1">
    <location>
        <begin position="52"/>
        <end position="119"/>
    </location>
</feature>
<dbReference type="RefSeq" id="XP_005779434.1">
    <property type="nucleotide sequence ID" value="XM_005779377.1"/>
</dbReference>
<evidence type="ECO:0000313" key="2">
    <source>
        <dbReference type="EnsemblProtists" id="EOD27005"/>
    </source>
</evidence>
<reference evidence="3" key="1">
    <citation type="journal article" date="2013" name="Nature">
        <title>Pan genome of the phytoplankton Emiliania underpins its global distribution.</title>
        <authorList>
            <person name="Read B.A."/>
            <person name="Kegel J."/>
            <person name="Klute M.J."/>
            <person name="Kuo A."/>
            <person name="Lefebvre S.C."/>
            <person name="Maumus F."/>
            <person name="Mayer C."/>
            <person name="Miller J."/>
            <person name="Monier A."/>
            <person name="Salamov A."/>
            <person name="Young J."/>
            <person name="Aguilar M."/>
            <person name="Claverie J.M."/>
            <person name="Frickenhaus S."/>
            <person name="Gonzalez K."/>
            <person name="Herman E.K."/>
            <person name="Lin Y.C."/>
            <person name="Napier J."/>
            <person name="Ogata H."/>
            <person name="Sarno A.F."/>
            <person name="Shmutz J."/>
            <person name="Schroeder D."/>
            <person name="de Vargas C."/>
            <person name="Verret F."/>
            <person name="von Dassow P."/>
            <person name="Valentin K."/>
            <person name="Van de Peer Y."/>
            <person name="Wheeler G."/>
            <person name="Dacks J.B."/>
            <person name="Delwiche C.F."/>
            <person name="Dyhrman S.T."/>
            <person name="Glockner G."/>
            <person name="John U."/>
            <person name="Richards T."/>
            <person name="Worden A.Z."/>
            <person name="Zhang X."/>
            <person name="Grigoriev I.V."/>
            <person name="Allen A.E."/>
            <person name="Bidle K."/>
            <person name="Borodovsky M."/>
            <person name="Bowler C."/>
            <person name="Brownlee C."/>
            <person name="Cock J.M."/>
            <person name="Elias M."/>
            <person name="Gladyshev V.N."/>
            <person name="Groth M."/>
            <person name="Guda C."/>
            <person name="Hadaegh A."/>
            <person name="Iglesias-Rodriguez M.D."/>
            <person name="Jenkins J."/>
            <person name="Jones B.M."/>
            <person name="Lawson T."/>
            <person name="Leese F."/>
            <person name="Lindquist E."/>
            <person name="Lobanov A."/>
            <person name="Lomsadze A."/>
            <person name="Malik S.B."/>
            <person name="Marsh M.E."/>
            <person name="Mackinder L."/>
            <person name="Mock T."/>
            <person name="Mueller-Roeber B."/>
            <person name="Pagarete A."/>
            <person name="Parker M."/>
            <person name="Probert I."/>
            <person name="Quesneville H."/>
            <person name="Raines C."/>
            <person name="Rensing S.A."/>
            <person name="Riano-Pachon D.M."/>
            <person name="Richier S."/>
            <person name="Rokitta S."/>
            <person name="Shiraiwa Y."/>
            <person name="Soanes D.M."/>
            <person name="van der Giezen M."/>
            <person name="Wahlund T.M."/>
            <person name="Williams B."/>
            <person name="Wilson W."/>
            <person name="Wolfe G."/>
            <person name="Wurch L.L."/>
        </authorList>
    </citation>
    <scope>NUCLEOTIDE SEQUENCE</scope>
</reference>
<feature type="compositionally biased region" description="Basic and acidic residues" evidence="1">
    <location>
        <begin position="53"/>
        <end position="74"/>
    </location>
</feature>
<feature type="compositionally biased region" description="Low complexity" evidence="1">
    <location>
        <begin position="79"/>
        <end position="108"/>
    </location>
</feature>
<name>A0A0D3JU20_EMIH1</name>
<dbReference type="GeneID" id="17272553"/>
<dbReference type="HOGENOM" id="CLU_076477_0_1_1"/>
<accession>A0A0D3JU20</accession>
<reference evidence="2" key="2">
    <citation type="submission" date="2024-10" db="UniProtKB">
        <authorList>
            <consortium name="EnsemblProtists"/>
        </authorList>
    </citation>
    <scope>IDENTIFICATION</scope>
</reference>
<dbReference type="Proteomes" id="UP000013827">
    <property type="component" value="Unassembled WGS sequence"/>
</dbReference>
<protein>
    <submittedName>
        <fullName evidence="2">Uncharacterized protein</fullName>
    </submittedName>
</protein>
<dbReference type="EnsemblProtists" id="EOD27005">
    <property type="protein sequence ID" value="EOD27005"/>
    <property type="gene ID" value="EMIHUDRAFT_254359"/>
</dbReference>
<proteinExistence type="predicted"/>
<dbReference type="AlphaFoldDB" id="A0A0D3JU20"/>
<evidence type="ECO:0000313" key="3">
    <source>
        <dbReference type="Proteomes" id="UP000013827"/>
    </source>
</evidence>
<organism evidence="2 3">
    <name type="scientific">Emiliania huxleyi (strain CCMP1516)</name>
    <dbReference type="NCBI Taxonomy" id="280463"/>
    <lineage>
        <taxon>Eukaryota</taxon>
        <taxon>Haptista</taxon>
        <taxon>Haptophyta</taxon>
        <taxon>Prymnesiophyceae</taxon>
        <taxon>Isochrysidales</taxon>
        <taxon>Noelaerhabdaceae</taxon>
        <taxon>Emiliania</taxon>
    </lineage>
</organism>
<sequence>MAFRRHFSRVGSAERCTETIFTDHQRQLYEAPYSVSFTATQSGDVIVQLHPHSQLERAGRGARGRADAGPRLVDKNALSARGSGPSRQSRSPSPDSPPAKRAASADSSGYETDTPDEVQQEAVRRVCGALGMREQFEAAMAAGELLEMLESLPRGAVEASVRLMRGYNRTGEWPEPILTSPAPQRGRSPSPVDEWPVIAEKETHIGQNRDAQSRSAAIASDTFGFSGEATFWAPIEAEDMAFSMRAPAVGGGAASTLAGEEGWVGAADAGCGLSSASMTGESAPEAKVAIWGDAVAAVAARTVTTAFQPPAAWTWL</sequence>